<name>D5WUK4_KYRT2</name>
<dbReference type="Gene3D" id="3.40.50.12780">
    <property type="entry name" value="N-terminal domain of ligase-like"/>
    <property type="match status" value="1"/>
</dbReference>
<evidence type="ECO:0000313" key="7">
    <source>
        <dbReference type="Proteomes" id="UP000002368"/>
    </source>
</evidence>
<feature type="region of interest" description="Disordered" evidence="3">
    <location>
        <begin position="301"/>
        <end position="349"/>
    </location>
</feature>
<dbReference type="HOGENOM" id="CLU_000022_3_0_9"/>
<dbReference type="InterPro" id="IPR020459">
    <property type="entry name" value="AMP-binding"/>
</dbReference>
<evidence type="ECO:0000313" key="6">
    <source>
        <dbReference type="EMBL" id="ADG05394.1"/>
    </source>
</evidence>
<dbReference type="Pfam" id="PF16177">
    <property type="entry name" value="ACAS_N"/>
    <property type="match status" value="1"/>
</dbReference>
<proteinExistence type="inferred from homology"/>
<evidence type="ECO:0000256" key="3">
    <source>
        <dbReference type="SAM" id="MobiDB-lite"/>
    </source>
</evidence>
<organism evidence="6 7">
    <name type="scientific">Kyrpidia tusciae (strain DSM 2912 / NBRC 15312 / T2)</name>
    <name type="common">Bacillus tusciae</name>
    <dbReference type="NCBI Taxonomy" id="562970"/>
    <lineage>
        <taxon>Bacteria</taxon>
        <taxon>Bacillati</taxon>
        <taxon>Bacillota</taxon>
        <taxon>Bacilli</taxon>
        <taxon>Bacillales</taxon>
        <taxon>Alicyclobacillaceae</taxon>
        <taxon>Kyrpidia</taxon>
    </lineage>
</organism>
<protein>
    <submittedName>
        <fullName evidence="6">AMP-dependent synthetase and ligase</fullName>
    </submittedName>
</protein>
<dbReference type="OrthoDB" id="9778383at2"/>
<feature type="domain" description="Acetyl-coenzyme A synthetase N-terminal" evidence="5">
    <location>
        <begin position="33"/>
        <end position="83"/>
    </location>
</feature>
<evidence type="ECO:0000256" key="1">
    <source>
        <dbReference type="ARBA" id="ARBA00006432"/>
    </source>
</evidence>
<dbReference type="SUPFAM" id="SSF56801">
    <property type="entry name" value="Acetyl-CoA synthetase-like"/>
    <property type="match status" value="1"/>
</dbReference>
<dbReference type="KEGG" id="bts:Btus_0631"/>
<comment type="similarity">
    <text evidence="1">Belongs to the ATP-dependent AMP-binding enzyme family.</text>
</comment>
<dbReference type="Pfam" id="PF00501">
    <property type="entry name" value="AMP-binding"/>
    <property type="match status" value="1"/>
</dbReference>
<keyword evidence="7" id="KW-1185">Reference proteome</keyword>
<dbReference type="Proteomes" id="UP000002368">
    <property type="component" value="Chromosome"/>
</dbReference>
<dbReference type="GO" id="GO:0005829">
    <property type="term" value="C:cytosol"/>
    <property type="evidence" value="ECO:0007669"/>
    <property type="project" value="TreeGrafter"/>
</dbReference>
<evidence type="ECO:0000259" key="5">
    <source>
        <dbReference type="Pfam" id="PF16177"/>
    </source>
</evidence>
<accession>D5WUK4</accession>
<dbReference type="PROSITE" id="PS00455">
    <property type="entry name" value="AMP_BINDING"/>
    <property type="match status" value="1"/>
</dbReference>
<sequence>MQQEEFDSLLKETRRFEPSEEFRNQANFRDPTVYDRARQDPEGYWAEQARHLDWMAPFTKVLEWDPPHARWFSDGQLNAAYNAVDRHRLGPRKNKAAILWEGEPGDSKVYTYEMLGREVDRAAHMLTRLGVRRGDRVTIYLSMIPELPIAMLACAKIGAIHSVVFGGFSSQSLRDRIMDAQSKILITADGGWRRGRVVPLKANADEAIKGTPVETVLVVKRVGEASGAAFRPDRDKDWAEEMAKSPTTPSPAETMGAEDILYLLYTSGTTGKPKGIVHTIGGYLVGQNLLLGRFPRVPPRPAPEGIPLGPPWGEGGLSRRSPGRIQAGLGTGLPGPGPPFQVYTQSPNL</sequence>
<keyword evidence="2" id="KW-0007">Acetylation</keyword>
<dbReference type="PANTHER" id="PTHR24095">
    <property type="entry name" value="ACETYL-COENZYME A SYNTHETASE"/>
    <property type="match status" value="1"/>
</dbReference>
<reference evidence="6 7" key="1">
    <citation type="journal article" date="2011" name="Stand. Genomic Sci.">
        <title>Complete genome sequence of the thermophilic, hydrogen-oxidizing Bacillus tusciae type strain (T2) and reclassification in the new genus, Kyrpidia gen. nov. as Kyrpidia tusciae comb. nov. and emendation of the family Alicyclobacillaceae da Costa and Rainey, 2010.</title>
        <authorList>
            <person name="Klenk H.P."/>
            <person name="Lapidus A."/>
            <person name="Chertkov O."/>
            <person name="Copeland A."/>
            <person name="Del Rio T.G."/>
            <person name="Nolan M."/>
            <person name="Lucas S."/>
            <person name="Chen F."/>
            <person name="Tice H."/>
            <person name="Cheng J.F."/>
            <person name="Han C."/>
            <person name="Bruce D."/>
            <person name="Goodwin L."/>
            <person name="Pitluck S."/>
            <person name="Pati A."/>
            <person name="Ivanova N."/>
            <person name="Mavromatis K."/>
            <person name="Daum C."/>
            <person name="Chen A."/>
            <person name="Palaniappan K."/>
            <person name="Chang Y.J."/>
            <person name="Land M."/>
            <person name="Hauser L."/>
            <person name="Jeffries C.D."/>
            <person name="Detter J.C."/>
            <person name="Rohde M."/>
            <person name="Abt B."/>
            <person name="Pukall R."/>
            <person name="Goker M."/>
            <person name="Bristow J."/>
            <person name="Markowitz V."/>
            <person name="Hugenholtz P."/>
            <person name="Eisen J.A."/>
        </authorList>
    </citation>
    <scope>NUCLEOTIDE SEQUENCE [LARGE SCALE GENOMIC DNA]</scope>
    <source>
        <strain evidence="6 7">DSM 2912</strain>
    </source>
</reference>
<dbReference type="GO" id="GO:0003987">
    <property type="term" value="F:acetate-CoA ligase activity"/>
    <property type="evidence" value="ECO:0007669"/>
    <property type="project" value="TreeGrafter"/>
</dbReference>
<keyword evidence="6" id="KW-0436">Ligase</keyword>
<gene>
    <name evidence="6" type="ordered locus">Btus_0631</name>
</gene>
<dbReference type="GO" id="GO:0006085">
    <property type="term" value="P:acetyl-CoA biosynthetic process"/>
    <property type="evidence" value="ECO:0007669"/>
    <property type="project" value="TreeGrafter"/>
</dbReference>
<evidence type="ECO:0000259" key="4">
    <source>
        <dbReference type="Pfam" id="PF00501"/>
    </source>
</evidence>
<dbReference type="STRING" id="562970.Btus_0631"/>
<dbReference type="InterPro" id="IPR020845">
    <property type="entry name" value="AMP-binding_CS"/>
</dbReference>
<dbReference type="PRINTS" id="PR00154">
    <property type="entry name" value="AMPBINDING"/>
</dbReference>
<feature type="compositionally biased region" description="Pro residues" evidence="3">
    <location>
        <begin position="301"/>
        <end position="310"/>
    </location>
</feature>
<dbReference type="RefSeq" id="WP_013074686.1">
    <property type="nucleotide sequence ID" value="NC_014098.1"/>
</dbReference>
<dbReference type="InterPro" id="IPR000873">
    <property type="entry name" value="AMP-dep_synth/lig_dom"/>
</dbReference>
<feature type="domain" description="AMP-dependent synthetase/ligase" evidence="4">
    <location>
        <begin position="92"/>
        <end position="283"/>
    </location>
</feature>
<dbReference type="eggNOG" id="COG0365">
    <property type="taxonomic scope" value="Bacteria"/>
</dbReference>
<dbReference type="EMBL" id="CP002017">
    <property type="protein sequence ID" value="ADG05394.1"/>
    <property type="molecule type" value="Genomic_DNA"/>
</dbReference>
<dbReference type="InterPro" id="IPR042099">
    <property type="entry name" value="ANL_N_sf"/>
</dbReference>
<dbReference type="AlphaFoldDB" id="D5WUK4"/>
<dbReference type="InterPro" id="IPR032387">
    <property type="entry name" value="ACAS_N"/>
</dbReference>
<dbReference type="PANTHER" id="PTHR24095:SF14">
    <property type="entry name" value="ACETYL-COENZYME A SYNTHETASE 1"/>
    <property type="match status" value="1"/>
</dbReference>
<evidence type="ECO:0000256" key="2">
    <source>
        <dbReference type="ARBA" id="ARBA00022990"/>
    </source>
</evidence>